<feature type="transmembrane region" description="Helical" evidence="7">
    <location>
        <begin position="233"/>
        <end position="252"/>
    </location>
</feature>
<accession>A0A0R2I6Y9</accession>
<keyword evidence="2" id="KW-1003">Cell membrane</keyword>
<dbReference type="GO" id="GO:0015744">
    <property type="term" value="P:succinate transport"/>
    <property type="evidence" value="ECO:0007669"/>
    <property type="project" value="TreeGrafter"/>
</dbReference>
<feature type="transmembrane region" description="Helical" evidence="7">
    <location>
        <begin position="145"/>
        <end position="162"/>
    </location>
</feature>
<evidence type="ECO:0000259" key="8">
    <source>
        <dbReference type="Pfam" id="PF06738"/>
    </source>
</evidence>
<dbReference type="PANTHER" id="PTHR34390">
    <property type="entry name" value="UPF0442 PROTEIN YJJB-RELATED"/>
    <property type="match status" value="1"/>
</dbReference>
<feature type="domain" description="Threonine/serine exporter-like N-terminal" evidence="8">
    <location>
        <begin position="18"/>
        <end position="251"/>
    </location>
</feature>
<dbReference type="PANTHER" id="PTHR34390:SF2">
    <property type="entry name" value="SUCCINATE TRANSPORTER SUBUNIT YJJP-RELATED"/>
    <property type="match status" value="1"/>
</dbReference>
<keyword evidence="4 7" id="KW-1133">Transmembrane helix</keyword>
<dbReference type="GO" id="GO:0022857">
    <property type="term" value="F:transmembrane transporter activity"/>
    <property type="evidence" value="ECO:0007669"/>
    <property type="project" value="InterPro"/>
</dbReference>
<proteinExistence type="inferred from homology"/>
<evidence type="ECO:0000256" key="6">
    <source>
        <dbReference type="ARBA" id="ARBA00034125"/>
    </source>
</evidence>
<feature type="transmembrane region" description="Helical" evidence="7">
    <location>
        <begin position="118"/>
        <end position="139"/>
    </location>
</feature>
<comment type="subcellular location">
    <subcellularLocation>
        <location evidence="1">Cell membrane</location>
        <topology evidence="1">Multi-pass membrane protein</topology>
    </subcellularLocation>
</comment>
<comment type="similarity">
    <text evidence="6">Belongs to the ThrE exporter (TC 2.A.79) family.</text>
</comment>
<reference evidence="9 10" key="1">
    <citation type="journal article" date="2015" name="Genome Announc.">
        <title>Expanding the biotechnology potential of lactobacilli through comparative genomics of 213 strains and associated genera.</title>
        <authorList>
            <person name="Sun Z."/>
            <person name="Harris H.M."/>
            <person name="McCann A."/>
            <person name="Guo C."/>
            <person name="Argimon S."/>
            <person name="Zhang W."/>
            <person name="Yang X."/>
            <person name="Jeffery I.B."/>
            <person name="Cooney J.C."/>
            <person name="Kagawa T.F."/>
            <person name="Liu W."/>
            <person name="Song Y."/>
            <person name="Salvetti E."/>
            <person name="Wrobel A."/>
            <person name="Rasinkangas P."/>
            <person name="Parkhill J."/>
            <person name="Rea M.C."/>
            <person name="O'Sullivan O."/>
            <person name="Ritari J."/>
            <person name="Douillard F.P."/>
            <person name="Paul Ross R."/>
            <person name="Yang R."/>
            <person name="Briner A.E."/>
            <person name="Felis G.E."/>
            <person name="de Vos W.M."/>
            <person name="Barrangou R."/>
            <person name="Klaenhammer T.R."/>
            <person name="Caufield P.W."/>
            <person name="Cui Y."/>
            <person name="Zhang H."/>
            <person name="O'Toole P.W."/>
        </authorList>
    </citation>
    <scope>NUCLEOTIDE SEQUENCE [LARGE SCALE GENOMIC DNA]</scope>
    <source>
        <strain evidence="9 10">DSM 17896</strain>
    </source>
</reference>
<dbReference type="AlphaFoldDB" id="A0A0R2I6Y9"/>
<evidence type="ECO:0000256" key="2">
    <source>
        <dbReference type="ARBA" id="ARBA00022475"/>
    </source>
</evidence>
<evidence type="ECO:0000256" key="7">
    <source>
        <dbReference type="SAM" id="Phobius"/>
    </source>
</evidence>
<evidence type="ECO:0000256" key="5">
    <source>
        <dbReference type="ARBA" id="ARBA00023136"/>
    </source>
</evidence>
<evidence type="ECO:0000256" key="3">
    <source>
        <dbReference type="ARBA" id="ARBA00022692"/>
    </source>
</evidence>
<evidence type="ECO:0000256" key="1">
    <source>
        <dbReference type="ARBA" id="ARBA00004651"/>
    </source>
</evidence>
<organism evidence="9 10">
    <name type="scientific">Limosilactobacillus secaliphilus</name>
    <dbReference type="NCBI Taxonomy" id="396268"/>
    <lineage>
        <taxon>Bacteria</taxon>
        <taxon>Bacillati</taxon>
        <taxon>Bacillota</taxon>
        <taxon>Bacilli</taxon>
        <taxon>Lactobacillales</taxon>
        <taxon>Lactobacillaceae</taxon>
        <taxon>Limosilactobacillus</taxon>
    </lineage>
</organism>
<dbReference type="GO" id="GO:0005886">
    <property type="term" value="C:plasma membrane"/>
    <property type="evidence" value="ECO:0007669"/>
    <property type="project" value="UniProtKB-SubCell"/>
</dbReference>
<dbReference type="STRING" id="396268.IV45_GL000738"/>
<evidence type="ECO:0000313" key="9">
    <source>
        <dbReference type="EMBL" id="KRN58293.1"/>
    </source>
</evidence>
<gene>
    <name evidence="9" type="ORF">IV45_GL000738</name>
</gene>
<dbReference type="Proteomes" id="UP000050934">
    <property type="component" value="Unassembled WGS sequence"/>
</dbReference>
<feature type="transmembrane region" description="Helical" evidence="7">
    <location>
        <begin position="198"/>
        <end position="221"/>
    </location>
</feature>
<keyword evidence="5 7" id="KW-0472">Membrane</keyword>
<evidence type="ECO:0000313" key="10">
    <source>
        <dbReference type="Proteomes" id="UP000050934"/>
    </source>
</evidence>
<keyword evidence="3 7" id="KW-0812">Transmembrane</keyword>
<name>A0A0R2I6Y9_9LACO</name>
<dbReference type="InterPro" id="IPR050539">
    <property type="entry name" value="ThrE_Dicarb/AminoAcid_Exp"/>
</dbReference>
<evidence type="ECO:0000256" key="4">
    <source>
        <dbReference type="ARBA" id="ARBA00022989"/>
    </source>
</evidence>
<keyword evidence="10" id="KW-1185">Reference proteome</keyword>
<dbReference type="InterPro" id="IPR010619">
    <property type="entry name" value="ThrE-like_N"/>
</dbReference>
<protein>
    <recommendedName>
        <fullName evidence="8">Threonine/serine exporter-like N-terminal domain-containing protein</fullName>
    </recommendedName>
</protein>
<sequence length="253" mass="27744">MDKVIDNERLVLALNCSLLAGKLLIENGSNMERVNDTMYRIAQNAGLHYFQAFTTVTGIVVSAERLPNAEATDIRSRADNLAKVVAVNELSREFATGKLSLDDLYDKLQDVDHSKMQLSLFSQCMAAAVLSLTLMIVFTNDVKDSWAGFIVGGVSYWFYLWLLKKFRVKYMGEFVSSLLIALMSVASYRLGWTQNVNAIIIGAVMPLVPGVALTNAARDLVSGHLISGPARALEAVITSIAIGCAIVIVLRYF</sequence>
<dbReference type="Pfam" id="PF06738">
    <property type="entry name" value="ThrE"/>
    <property type="match status" value="1"/>
</dbReference>
<comment type="caution">
    <text evidence="9">The sequence shown here is derived from an EMBL/GenBank/DDBJ whole genome shotgun (WGS) entry which is preliminary data.</text>
</comment>
<dbReference type="PATRIC" id="fig|396268.3.peg.748"/>
<dbReference type="EMBL" id="JQBW01000010">
    <property type="protein sequence ID" value="KRN58293.1"/>
    <property type="molecule type" value="Genomic_DNA"/>
</dbReference>